<evidence type="ECO:0000313" key="2">
    <source>
        <dbReference type="EMBL" id="MPC89984.1"/>
    </source>
</evidence>
<gene>
    <name evidence="2" type="ORF">E2C01_084950</name>
</gene>
<feature type="compositionally biased region" description="Basic and acidic residues" evidence="1">
    <location>
        <begin position="68"/>
        <end position="81"/>
    </location>
</feature>
<comment type="caution">
    <text evidence="2">The sequence shown here is derived from an EMBL/GenBank/DDBJ whole genome shotgun (WGS) entry which is preliminary data.</text>
</comment>
<keyword evidence="3" id="KW-1185">Reference proteome</keyword>
<proteinExistence type="predicted"/>
<evidence type="ECO:0000256" key="1">
    <source>
        <dbReference type="SAM" id="MobiDB-lite"/>
    </source>
</evidence>
<name>A0A5B7JC88_PORTR</name>
<organism evidence="2 3">
    <name type="scientific">Portunus trituberculatus</name>
    <name type="common">Swimming crab</name>
    <name type="synonym">Neptunus trituberculatus</name>
    <dbReference type="NCBI Taxonomy" id="210409"/>
    <lineage>
        <taxon>Eukaryota</taxon>
        <taxon>Metazoa</taxon>
        <taxon>Ecdysozoa</taxon>
        <taxon>Arthropoda</taxon>
        <taxon>Crustacea</taxon>
        <taxon>Multicrustacea</taxon>
        <taxon>Malacostraca</taxon>
        <taxon>Eumalacostraca</taxon>
        <taxon>Eucarida</taxon>
        <taxon>Decapoda</taxon>
        <taxon>Pleocyemata</taxon>
        <taxon>Brachyura</taxon>
        <taxon>Eubrachyura</taxon>
        <taxon>Portunoidea</taxon>
        <taxon>Portunidae</taxon>
        <taxon>Portuninae</taxon>
        <taxon>Portunus</taxon>
    </lineage>
</organism>
<reference evidence="2 3" key="1">
    <citation type="submission" date="2019-05" db="EMBL/GenBank/DDBJ databases">
        <title>Another draft genome of Portunus trituberculatus and its Hox gene families provides insights of decapod evolution.</title>
        <authorList>
            <person name="Jeong J.-H."/>
            <person name="Song I."/>
            <person name="Kim S."/>
            <person name="Choi T."/>
            <person name="Kim D."/>
            <person name="Ryu S."/>
            <person name="Kim W."/>
        </authorList>
    </citation>
    <scope>NUCLEOTIDE SEQUENCE [LARGE SCALE GENOMIC DNA]</scope>
    <source>
        <tissue evidence="2">Muscle</tissue>
    </source>
</reference>
<sequence length="131" mass="14494">MNGKGDVTSPRSCQPQHFPKCFSLTQLEVSWGTRNAGRHPQHHDNRKSSGFRGLNARYLGNKRWRTARGREGVKEGRRETRTVFPPFLPPSLPHSVQAGLLSTTTDAPHNKETAAGEAYRMGTARTATQAA</sequence>
<dbReference type="Proteomes" id="UP000324222">
    <property type="component" value="Unassembled WGS sequence"/>
</dbReference>
<accession>A0A5B7JC88</accession>
<dbReference type="AlphaFoldDB" id="A0A5B7JC88"/>
<evidence type="ECO:0000313" key="3">
    <source>
        <dbReference type="Proteomes" id="UP000324222"/>
    </source>
</evidence>
<feature type="region of interest" description="Disordered" evidence="1">
    <location>
        <begin position="32"/>
        <end position="131"/>
    </location>
</feature>
<dbReference type="EMBL" id="VSRR010082856">
    <property type="protein sequence ID" value="MPC89984.1"/>
    <property type="molecule type" value="Genomic_DNA"/>
</dbReference>
<protein>
    <submittedName>
        <fullName evidence="2">Uncharacterized protein</fullName>
    </submittedName>
</protein>